<keyword evidence="1" id="KW-1133">Transmembrane helix</keyword>
<feature type="transmembrane region" description="Helical" evidence="1">
    <location>
        <begin position="12"/>
        <end position="35"/>
    </location>
</feature>
<organism evidence="2 3">
    <name type="scientific">Candidatus Kaiserbacteria bacterium RIFCSPHIGHO2_01_FULL_46_22</name>
    <dbReference type="NCBI Taxonomy" id="1798475"/>
    <lineage>
        <taxon>Bacteria</taxon>
        <taxon>Candidatus Kaiseribacteriota</taxon>
    </lineage>
</organism>
<sequence length="193" mass="21231">MNQLRNNKNENGFALLITLVVVSVVLAIGLSLLFVTTKQYLLAVTANESEKAFQAANVGLECMRWHRAQPTTLAALLREGSTGAPSLDCAGETPNSPPGAQTSTLYNQNNQFFYKYWYSYTTDQEQCIETSLYIADVRTATSDFDQAVSGEGLASISCTAGTFCTAIFSRGYNRPCDQLSSIFTIQREITIEY</sequence>
<accession>A0A1F6BZZ9</accession>
<gene>
    <name evidence="2" type="ORF">A2837_00025</name>
</gene>
<dbReference type="STRING" id="1798475.A2837_00025"/>
<evidence type="ECO:0008006" key="4">
    <source>
        <dbReference type="Google" id="ProtNLM"/>
    </source>
</evidence>
<dbReference type="AlphaFoldDB" id="A0A1F6BZZ9"/>
<dbReference type="Proteomes" id="UP000176322">
    <property type="component" value="Unassembled WGS sequence"/>
</dbReference>
<keyword evidence="1" id="KW-0812">Transmembrane</keyword>
<name>A0A1F6BZZ9_9BACT</name>
<reference evidence="2 3" key="1">
    <citation type="journal article" date="2016" name="Nat. Commun.">
        <title>Thousands of microbial genomes shed light on interconnected biogeochemical processes in an aquifer system.</title>
        <authorList>
            <person name="Anantharaman K."/>
            <person name="Brown C.T."/>
            <person name="Hug L.A."/>
            <person name="Sharon I."/>
            <person name="Castelle C.J."/>
            <person name="Probst A.J."/>
            <person name="Thomas B.C."/>
            <person name="Singh A."/>
            <person name="Wilkins M.J."/>
            <person name="Karaoz U."/>
            <person name="Brodie E.L."/>
            <person name="Williams K.H."/>
            <person name="Hubbard S.S."/>
            <person name="Banfield J.F."/>
        </authorList>
    </citation>
    <scope>NUCLEOTIDE SEQUENCE [LARGE SCALE GENOMIC DNA]</scope>
</reference>
<evidence type="ECO:0000256" key="1">
    <source>
        <dbReference type="SAM" id="Phobius"/>
    </source>
</evidence>
<evidence type="ECO:0000313" key="2">
    <source>
        <dbReference type="EMBL" id="OGG42087.1"/>
    </source>
</evidence>
<evidence type="ECO:0000313" key="3">
    <source>
        <dbReference type="Proteomes" id="UP000176322"/>
    </source>
</evidence>
<protein>
    <recommendedName>
        <fullName evidence="4">Type 4 fimbrial biogenesis protein PilX N-terminal domain-containing protein</fullName>
    </recommendedName>
</protein>
<proteinExistence type="predicted"/>
<keyword evidence="1" id="KW-0472">Membrane</keyword>
<dbReference type="EMBL" id="MFKO01000001">
    <property type="protein sequence ID" value="OGG42087.1"/>
    <property type="molecule type" value="Genomic_DNA"/>
</dbReference>
<comment type="caution">
    <text evidence="2">The sequence shown here is derived from an EMBL/GenBank/DDBJ whole genome shotgun (WGS) entry which is preliminary data.</text>
</comment>